<dbReference type="Proteomes" id="UP000449004">
    <property type="component" value="Unassembled WGS sequence"/>
</dbReference>
<feature type="compositionally biased region" description="Pro residues" evidence="1">
    <location>
        <begin position="87"/>
        <end position="96"/>
    </location>
</feature>
<evidence type="ECO:0000313" key="2">
    <source>
        <dbReference type="EMBL" id="KAB7629382.1"/>
    </source>
</evidence>
<dbReference type="RefSeq" id="WP_147433921.1">
    <property type="nucleotide sequence ID" value="NZ_RCDC01000007.1"/>
</dbReference>
<comment type="caution">
    <text evidence="2">The sequence shown here is derived from an EMBL/GenBank/DDBJ whole genome shotgun (WGS) entry which is preliminary data.</text>
</comment>
<evidence type="ECO:0000313" key="3">
    <source>
        <dbReference type="Proteomes" id="UP000449004"/>
    </source>
</evidence>
<name>A0A7V8CCB3_9GAMM</name>
<feature type="region of interest" description="Disordered" evidence="1">
    <location>
        <begin position="55"/>
        <end position="98"/>
    </location>
</feature>
<proteinExistence type="predicted"/>
<feature type="region of interest" description="Disordered" evidence="1">
    <location>
        <begin position="119"/>
        <end position="145"/>
    </location>
</feature>
<dbReference type="AlphaFoldDB" id="A0A7V8CCB3"/>
<sequence length="145" mass="15191">MRHPHRHRSFAPAMRGRQQALSTVLAWLGLLSLLLAGLPVLERVAPGSTVMVLQMPMDERPAGGGETTPQEEAPAKPRRVASARPASTPPPQPSLPPVVESLDALMATLVAQPPRVVPAIDSAPATPLPAAPGLRVQRGQAPPQG</sequence>
<evidence type="ECO:0000256" key="1">
    <source>
        <dbReference type="SAM" id="MobiDB-lite"/>
    </source>
</evidence>
<dbReference type="OrthoDB" id="6051971at2"/>
<dbReference type="EMBL" id="WELC01000018">
    <property type="protein sequence ID" value="KAB7629382.1"/>
    <property type="molecule type" value="Genomic_DNA"/>
</dbReference>
<gene>
    <name evidence="2" type="ORF">F9K92_13740</name>
</gene>
<protein>
    <submittedName>
        <fullName evidence="2">Uncharacterized protein</fullName>
    </submittedName>
</protein>
<accession>A0A7V8CCB3</accession>
<reference evidence="2 3" key="1">
    <citation type="submission" date="2019-10" db="EMBL/GenBank/DDBJ databases">
        <title>Halotolerant bacteria associated to Saharan-endemic halophytes Stipa tenacissima L. and Atriplex halimus L mitigate salt stress and promote growth of tomato plants.</title>
        <authorList>
            <person name="Dif G."/>
        </authorList>
    </citation>
    <scope>NUCLEOTIDE SEQUENCE [LARGE SCALE GENOMIC DNA]</scope>
    <source>
        <strain evidence="2 3">IS26</strain>
    </source>
</reference>
<organism evidence="2 3">
    <name type="scientific">Stenotrophomonas rhizophila</name>
    <dbReference type="NCBI Taxonomy" id="216778"/>
    <lineage>
        <taxon>Bacteria</taxon>
        <taxon>Pseudomonadati</taxon>
        <taxon>Pseudomonadota</taxon>
        <taxon>Gammaproteobacteria</taxon>
        <taxon>Lysobacterales</taxon>
        <taxon>Lysobacteraceae</taxon>
        <taxon>Stenotrophomonas</taxon>
    </lineage>
</organism>